<feature type="compositionally biased region" description="Low complexity" evidence="1">
    <location>
        <begin position="139"/>
        <end position="151"/>
    </location>
</feature>
<sequence length="202" mass="22223">MTSLTQNRRTIKVTFRLANGDNRPGILWMTFGREVNISCSSNSTPKGTQRQFPSSLCVPCIAGSCGGLFLLIVVVILIVCIVAKRKRKRLITSTTAESPFIPEPQIPAPESESHPYNEAYELCTLQPQPNHPDYDEALSASSDATDVSSSVTRHRNQAQPLVTINGNGCTHSVTEESGGDYHDLERKAHRNVLVENTYDHAD</sequence>
<dbReference type="AlphaFoldDB" id="A0AAN9GIU8"/>
<keyword evidence="2" id="KW-0812">Transmembrane</keyword>
<gene>
    <name evidence="3" type="ORF">V1264_016141</name>
</gene>
<evidence type="ECO:0000313" key="3">
    <source>
        <dbReference type="EMBL" id="KAK7108395.1"/>
    </source>
</evidence>
<keyword evidence="4" id="KW-1185">Reference proteome</keyword>
<evidence type="ECO:0000256" key="2">
    <source>
        <dbReference type="SAM" id="Phobius"/>
    </source>
</evidence>
<evidence type="ECO:0000313" key="4">
    <source>
        <dbReference type="Proteomes" id="UP001374579"/>
    </source>
</evidence>
<keyword evidence="2" id="KW-1133">Transmembrane helix</keyword>
<proteinExistence type="predicted"/>
<evidence type="ECO:0000256" key="1">
    <source>
        <dbReference type="SAM" id="MobiDB-lite"/>
    </source>
</evidence>
<dbReference type="Proteomes" id="UP001374579">
    <property type="component" value="Unassembled WGS sequence"/>
</dbReference>
<name>A0AAN9GIU8_9CAEN</name>
<organism evidence="3 4">
    <name type="scientific">Littorina saxatilis</name>
    <dbReference type="NCBI Taxonomy" id="31220"/>
    <lineage>
        <taxon>Eukaryota</taxon>
        <taxon>Metazoa</taxon>
        <taxon>Spiralia</taxon>
        <taxon>Lophotrochozoa</taxon>
        <taxon>Mollusca</taxon>
        <taxon>Gastropoda</taxon>
        <taxon>Caenogastropoda</taxon>
        <taxon>Littorinimorpha</taxon>
        <taxon>Littorinoidea</taxon>
        <taxon>Littorinidae</taxon>
        <taxon>Littorina</taxon>
    </lineage>
</organism>
<feature type="region of interest" description="Disordered" evidence="1">
    <location>
        <begin position="138"/>
        <end position="158"/>
    </location>
</feature>
<feature type="transmembrane region" description="Helical" evidence="2">
    <location>
        <begin position="61"/>
        <end position="83"/>
    </location>
</feature>
<reference evidence="3 4" key="1">
    <citation type="submission" date="2024-02" db="EMBL/GenBank/DDBJ databases">
        <title>Chromosome-scale genome assembly of the rough periwinkle Littorina saxatilis.</title>
        <authorList>
            <person name="De Jode A."/>
            <person name="Faria R."/>
            <person name="Formenti G."/>
            <person name="Sims Y."/>
            <person name="Smith T.P."/>
            <person name="Tracey A."/>
            <person name="Wood J.M.D."/>
            <person name="Zagrodzka Z.B."/>
            <person name="Johannesson K."/>
            <person name="Butlin R.K."/>
            <person name="Leder E.H."/>
        </authorList>
    </citation>
    <scope>NUCLEOTIDE SEQUENCE [LARGE SCALE GENOMIC DNA]</scope>
    <source>
        <strain evidence="3">Snail1</strain>
        <tissue evidence="3">Muscle</tissue>
    </source>
</reference>
<comment type="caution">
    <text evidence="3">The sequence shown here is derived from an EMBL/GenBank/DDBJ whole genome shotgun (WGS) entry which is preliminary data.</text>
</comment>
<dbReference type="EMBL" id="JBAMIC010000004">
    <property type="protein sequence ID" value="KAK7108395.1"/>
    <property type="molecule type" value="Genomic_DNA"/>
</dbReference>
<keyword evidence="2" id="KW-0472">Membrane</keyword>
<protein>
    <submittedName>
        <fullName evidence="3">Uncharacterized protein</fullName>
    </submittedName>
</protein>
<accession>A0AAN9GIU8</accession>